<name>A0A024SIV9_HYPJR</name>
<dbReference type="Proteomes" id="UP000024376">
    <property type="component" value="Unassembled WGS sequence"/>
</dbReference>
<evidence type="ECO:0000313" key="1">
    <source>
        <dbReference type="EMBL" id="ETS04641.1"/>
    </source>
</evidence>
<dbReference type="KEGG" id="trr:M419DRAFT_127757"/>
<dbReference type="HOGENOM" id="CLU_1310298_0_0_1"/>
<evidence type="ECO:0000313" key="2">
    <source>
        <dbReference type="Proteomes" id="UP000024376"/>
    </source>
</evidence>
<gene>
    <name evidence="1" type="ORF">M419DRAFT_127757</name>
</gene>
<dbReference type="EMBL" id="KI911141">
    <property type="protein sequence ID" value="ETS04641.1"/>
    <property type="molecule type" value="Genomic_DNA"/>
</dbReference>
<organism evidence="1 2">
    <name type="scientific">Hypocrea jecorina (strain ATCC 56765 / BCRC 32924 / NRRL 11460 / Rut C-30)</name>
    <name type="common">Trichoderma reesei</name>
    <dbReference type="NCBI Taxonomy" id="1344414"/>
    <lineage>
        <taxon>Eukaryota</taxon>
        <taxon>Fungi</taxon>
        <taxon>Dikarya</taxon>
        <taxon>Ascomycota</taxon>
        <taxon>Pezizomycotina</taxon>
        <taxon>Sordariomycetes</taxon>
        <taxon>Hypocreomycetidae</taxon>
        <taxon>Hypocreales</taxon>
        <taxon>Hypocreaceae</taxon>
        <taxon>Trichoderma</taxon>
    </lineage>
</organism>
<dbReference type="AlphaFoldDB" id="A0A024SIV9"/>
<reference evidence="2" key="1">
    <citation type="journal article" date="2013" name="Ind. Biotechnol.">
        <title>Comparative genomics analysis of Trichoderma reesei strains.</title>
        <authorList>
            <person name="Koike H."/>
            <person name="Aerts A."/>
            <person name="LaButti K."/>
            <person name="Grigoriev I.V."/>
            <person name="Baker S.E."/>
        </authorList>
    </citation>
    <scope>NUCLEOTIDE SEQUENCE [LARGE SCALE GENOMIC DNA]</scope>
    <source>
        <strain evidence="2">ATCC 56765 / BCRC 32924 / NRRL 11460 / Rut C-30</strain>
    </source>
</reference>
<protein>
    <submittedName>
        <fullName evidence="1">Uncharacterized protein</fullName>
    </submittedName>
</protein>
<sequence>MHESSCSRQQPALATSAAATAAEISYEVTLAIHIDGLPQPTRLSQAETSPCLQAEANDEVAKCQTSADGPHTSSTVNLSTLVDHQEPQGVNSRLLTWTDYWESWITLSKDFISPEPNCWTKMPKCPDQHYLNVFDERHTWKTYKKSATGMTNPSYPRRPLPPYDAYPNRVEKMLEAYGRPLEDNSWRWDSRNRVWLDEEGRVLLSGPGPR</sequence>
<proteinExistence type="predicted"/>
<accession>A0A024SIV9</accession>